<dbReference type="Gene3D" id="2.30.30.550">
    <property type="entry name" value="Major Vault Protein repeat"/>
    <property type="match status" value="2"/>
</dbReference>
<sequence length="490" mass="54742">MVLQKRKRYVLRAFTYLHVQDQDTGVTRLVTGQRSFSTKPSERVIFGPQPMVVVPPAHYCVVENPAVRNGTQVAFDEFGQALLRHGEREMRLTRAPFPLFPGETLVGGVRPLPVVGEGQVLRLRALHDTTDSEGTQRQAGDQWLVRKKGMYTPSMAEEVVGVLDLKVVTLTNRQYCIVCTPVLGEKPKRRVVRGPLSFLLQPDETLDNGVREIHFLEAADALDLVAREPFTDETVTPAVERALGDRWTVRGPAVVAPPAEVEVLRKHSVIALGATEGVYVQNTETGEVRAQMGRPYLLAVNERLWSKDLPLDAEQLLAEYRAEAEADGGGGGRWRDKSRVVQYFVRLDRCLVIENPLTEETREVHGPQLASLMPDEQFRVFSLPGGTPVLPGRSQSLTLPLLGDMHRLTDLITVRDEEDGHTMTVNITWKLVYPTSGPIAKNGADEAYLQLRRRFLSEAPCGLIRKLYEIGEFRFQVVVTSDVTESASEY</sequence>
<comment type="subcellular location">
    <subcellularLocation>
        <location evidence="1">Cytoplasm</location>
    </subcellularLocation>
</comment>
<dbReference type="Pfam" id="PF01505">
    <property type="entry name" value="Vault"/>
    <property type="match status" value="2"/>
</dbReference>
<dbReference type="GO" id="GO:0005634">
    <property type="term" value="C:nucleus"/>
    <property type="evidence" value="ECO:0007669"/>
    <property type="project" value="TreeGrafter"/>
</dbReference>
<feature type="repeat" description="MVP" evidence="1">
    <location>
        <begin position="57"/>
        <end position="116"/>
    </location>
</feature>
<keyword evidence="7" id="KW-1185">Reference proteome</keyword>
<dbReference type="Pfam" id="PF17795">
    <property type="entry name" value="Vault_3"/>
    <property type="match status" value="1"/>
</dbReference>
<organism evidence="6 7">
    <name type="scientific">Amphibalanus amphitrite</name>
    <name type="common">Striped barnacle</name>
    <name type="synonym">Balanus amphitrite</name>
    <dbReference type="NCBI Taxonomy" id="1232801"/>
    <lineage>
        <taxon>Eukaryota</taxon>
        <taxon>Metazoa</taxon>
        <taxon>Ecdysozoa</taxon>
        <taxon>Arthropoda</taxon>
        <taxon>Crustacea</taxon>
        <taxon>Multicrustacea</taxon>
        <taxon>Cirripedia</taxon>
        <taxon>Thoracica</taxon>
        <taxon>Thoracicalcarea</taxon>
        <taxon>Balanomorpha</taxon>
        <taxon>Balanoidea</taxon>
        <taxon>Balanidae</taxon>
        <taxon>Amphibalaninae</taxon>
        <taxon>Amphibalanus</taxon>
    </lineage>
</organism>
<dbReference type="PROSITE" id="PS51224">
    <property type="entry name" value="MVP"/>
    <property type="match status" value="2"/>
</dbReference>
<comment type="caution">
    <text evidence="6">The sequence shown here is derived from an EMBL/GenBank/DDBJ whole genome shotgun (WGS) entry which is preliminary data.</text>
</comment>
<dbReference type="Gene3D" id="2.30.30.570">
    <property type="match status" value="2"/>
</dbReference>
<dbReference type="InterPro" id="IPR002499">
    <property type="entry name" value="Vault_N"/>
</dbReference>
<dbReference type="Gene3D" id="2.30.30.620">
    <property type="match status" value="1"/>
</dbReference>
<dbReference type="FunFam" id="2.30.30.550:FF:000001">
    <property type="entry name" value="major vault protein-like"/>
    <property type="match status" value="1"/>
</dbReference>
<dbReference type="AlphaFoldDB" id="A0A6A4WTV5"/>
<dbReference type="GO" id="GO:1990904">
    <property type="term" value="C:ribonucleoprotein complex"/>
    <property type="evidence" value="ECO:0007669"/>
    <property type="project" value="UniProtKB-UniRule"/>
</dbReference>
<evidence type="ECO:0000259" key="3">
    <source>
        <dbReference type="Pfam" id="PF17794"/>
    </source>
</evidence>
<dbReference type="InterPro" id="IPR041136">
    <property type="entry name" value="Vault_4"/>
</dbReference>
<dbReference type="Gene3D" id="2.30.30.560">
    <property type="match status" value="2"/>
</dbReference>
<dbReference type="InterPro" id="IPR041134">
    <property type="entry name" value="Vault_2"/>
</dbReference>
<dbReference type="InterPro" id="IPR041139">
    <property type="entry name" value="MVP_rep_dom"/>
</dbReference>
<dbReference type="FunFam" id="2.30.30.560:FF:000002">
    <property type="entry name" value="Major vault protein-alpha"/>
    <property type="match status" value="1"/>
</dbReference>
<evidence type="ECO:0000313" key="6">
    <source>
        <dbReference type="EMBL" id="KAF0310966.1"/>
    </source>
</evidence>
<accession>A0A6A4WTV5</accession>
<protein>
    <submittedName>
        <fullName evidence="6">Major vault protein</fullName>
    </submittedName>
</protein>
<dbReference type="EMBL" id="VIIS01000277">
    <property type="protein sequence ID" value="KAF0310966.1"/>
    <property type="molecule type" value="Genomic_DNA"/>
</dbReference>
<dbReference type="PANTHER" id="PTHR14165:SF3">
    <property type="entry name" value="MAJOR VAULT PROTEIN"/>
    <property type="match status" value="1"/>
</dbReference>
<dbReference type="Pfam" id="PF17794">
    <property type="entry name" value="Vault_2"/>
    <property type="match status" value="1"/>
</dbReference>
<dbReference type="InterPro" id="IPR043179">
    <property type="entry name" value="Vault_2_sf"/>
</dbReference>
<dbReference type="Proteomes" id="UP000440578">
    <property type="component" value="Unassembled WGS sequence"/>
</dbReference>
<dbReference type="InterPro" id="IPR040989">
    <property type="entry name" value="Vault_3"/>
</dbReference>
<evidence type="ECO:0000256" key="1">
    <source>
        <dbReference type="PROSITE-ProRule" id="PRU00571"/>
    </source>
</evidence>
<keyword evidence="1" id="KW-0687">Ribonucleoprotein</keyword>
<gene>
    <name evidence="6" type="primary">MVP_0</name>
    <name evidence="6" type="ORF">FJT64_018179</name>
</gene>
<feature type="domain" description="Major vault protein repeat" evidence="2">
    <location>
        <begin position="114"/>
        <end position="153"/>
    </location>
</feature>
<proteinExistence type="predicted"/>
<feature type="domain" description="Major vault protein repeat" evidence="3">
    <location>
        <begin position="51"/>
        <end position="109"/>
    </location>
</feature>
<keyword evidence="1" id="KW-0963">Cytoplasm</keyword>
<evidence type="ECO:0000259" key="5">
    <source>
        <dbReference type="Pfam" id="PF17796"/>
    </source>
</evidence>
<dbReference type="GO" id="GO:0005737">
    <property type="term" value="C:cytoplasm"/>
    <property type="evidence" value="ECO:0007669"/>
    <property type="project" value="UniProtKB-SubCell"/>
</dbReference>
<dbReference type="PANTHER" id="PTHR14165">
    <property type="entry name" value="MAJOR VAULT PROTEIN"/>
    <property type="match status" value="1"/>
</dbReference>
<feature type="domain" description="Major vault protein repeat" evidence="2">
    <location>
        <begin position="214"/>
        <end position="252"/>
    </location>
</feature>
<feature type="domain" description="Major vault protein repeat" evidence="4">
    <location>
        <begin position="355"/>
        <end position="400"/>
    </location>
</feature>
<evidence type="ECO:0000259" key="4">
    <source>
        <dbReference type="Pfam" id="PF17795"/>
    </source>
</evidence>
<dbReference type="InterPro" id="IPR043023">
    <property type="entry name" value="MVP_rep_sf"/>
</dbReference>
<dbReference type="InterPro" id="IPR039059">
    <property type="entry name" value="MVP"/>
</dbReference>
<dbReference type="OrthoDB" id="6125719at2759"/>
<evidence type="ECO:0000313" key="7">
    <source>
        <dbReference type="Proteomes" id="UP000440578"/>
    </source>
</evidence>
<name>A0A6A4WTV5_AMPAM</name>
<evidence type="ECO:0000259" key="2">
    <source>
        <dbReference type="Pfam" id="PF01505"/>
    </source>
</evidence>
<dbReference type="Pfam" id="PF17796">
    <property type="entry name" value="Vault_4"/>
    <property type="match status" value="1"/>
</dbReference>
<feature type="repeat" description="MVP" evidence="1">
    <location>
        <begin position="117"/>
        <end position="169"/>
    </location>
</feature>
<reference evidence="6 7" key="1">
    <citation type="submission" date="2019-07" db="EMBL/GenBank/DDBJ databases">
        <title>Draft genome assembly of a fouling barnacle, Amphibalanus amphitrite (Darwin, 1854): The first reference genome for Thecostraca.</title>
        <authorList>
            <person name="Kim W."/>
        </authorList>
    </citation>
    <scope>NUCLEOTIDE SEQUENCE [LARGE SCALE GENOMIC DNA]</scope>
    <source>
        <strain evidence="6">SNU_AA5</strain>
        <tissue evidence="6">Soma without cirri and trophi</tissue>
    </source>
</reference>
<feature type="domain" description="Major vault protein repeat" evidence="5">
    <location>
        <begin position="270"/>
        <end position="319"/>
    </location>
</feature>